<keyword evidence="1" id="KW-1133">Transmembrane helix</keyword>
<proteinExistence type="predicted"/>
<feature type="transmembrane region" description="Helical" evidence="1">
    <location>
        <begin position="20"/>
        <end position="38"/>
    </location>
</feature>
<organismHost>
    <name type="scientific">Lepidoptera</name>
    <name type="common">moths &amp; butterflies</name>
    <dbReference type="NCBI Taxonomy" id="7088"/>
</organismHost>
<evidence type="ECO:0000313" key="3">
    <source>
        <dbReference type="Proteomes" id="UP000201737"/>
    </source>
</evidence>
<organism evidence="2 3">
    <name type="scientific">Leucania separata nucleopolyhedrovirus</name>
    <name type="common">LsNPV</name>
    <dbReference type="NCBI Taxonomy" id="1307956"/>
    <lineage>
        <taxon>Viruses</taxon>
        <taxon>Viruses incertae sedis</taxon>
        <taxon>Naldaviricetes</taxon>
        <taxon>Lefavirales</taxon>
        <taxon>Baculoviridae</taxon>
        <taxon>Alphabaculovirus</taxon>
        <taxon>Alphabaculovirus leseparatae</taxon>
    </lineage>
</organism>
<dbReference type="Proteomes" id="UP000201737">
    <property type="component" value="Segment"/>
</dbReference>
<keyword evidence="1" id="KW-0812">Transmembrane</keyword>
<dbReference type="GeneID" id="5176249"/>
<evidence type="ECO:0000256" key="1">
    <source>
        <dbReference type="SAM" id="Phobius"/>
    </source>
</evidence>
<keyword evidence="1" id="KW-0472">Membrane</keyword>
<accession>Q0IL80</accession>
<protein>
    <submittedName>
        <fullName evidence="2">ORF39</fullName>
    </submittedName>
</protein>
<reference evidence="2 3" key="1">
    <citation type="journal article" date="2007" name="Virus Genes">
        <title>Genome sequence of Leucania seperata nucleopolyhedrovirus.</title>
        <authorList>
            <person name="Xiao H."/>
            <person name="Qi Y."/>
        </authorList>
    </citation>
    <scope>NUCLEOTIDE SEQUENCE [LARGE SCALE GENOMIC DNA]</scope>
    <source>
        <strain evidence="2 3">AH1</strain>
    </source>
</reference>
<keyword evidence="3" id="KW-1185">Reference proteome</keyword>
<dbReference type="KEGG" id="vg:5176249"/>
<evidence type="ECO:0000313" key="2">
    <source>
        <dbReference type="EMBL" id="AAR28803.1"/>
    </source>
</evidence>
<name>Q0IL80_NPVLS</name>
<reference evidence="2 3" key="2">
    <citation type="journal article" date="2007" name="Virus Res.">
        <title>P13 of Leucania separata multiple nuclear polyhedrosis virus affected the polyhedra and budded virions yields of AcMNPV.</title>
        <authorList>
            <person name="Du E.Q."/>
            <person name="Yan F."/>
            <person name="Jin W.X."/>
            <person name="Lu N."/>
            <person name="Xiao H.Z."/>
            <person name="Lu S.Y."/>
            <person name="Qi Y.P."/>
        </authorList>
    </citation>
    <scope>NUCLEOTIDE SEQUENCE [LARGE SCALE GENOMIC DNA]</scope>
    <source>
        <strain evidence="2 3">AH1</strain>
    </source>
</reference>
<dbReference type="RefSeq" id="YP_758336.1">
    <property type="nucleotide sequence ID" value="NC_008348.1"/>
</dbReference>
<sequence length="106" mass="12480">MYLIQVFLVICLVTYIYKYFYYIFLIHLLSIYLFVYLCQIDAQLVGKYVAIRSNLINASNEAAVIFCDKPSFITFSNVRFSSIPFEATHETRLPVSLRTYRGRLRV</sequence>
<dbReference type="EMBL" id="AY394490">
    <property type="protein sequence ID" value="AAR28803.1"/>
    <property type="molecule type" value="Genomic_DNA"/>
</dbReference>